<evidence type="ECO:0000256" key="4">
    <source>
        <dbReference type="ARBA" id="ARBA00023125"/>
    </source>
</evidence>
<comment type="function">
    <text evidence="6">Participates in DNA repair and in chromosomal DNA replication.</text>
</comment>
<evidence type="ECO:0000313" key="10">
    <source>
        <dbReference type="EnsemblMetazoa" id="CapteP182971"/>
    </source>
</evidence>
<comment type="similarity">
    <text evidence="2 6">Belongs to the DNA polymerase epsilon subunit B family.</text>
</comment>
<evidence type="ECO:0000313" key="11">
    <source>
        <dbReference type="Proteomes" id="UP000014760"/>
    </source>
</evidence>
<dbReference type="EMBL" id="KB297336">
    <property type="protein sequence ID" value="ELU10622.1"/>
    <property type="molecule type" value="Genomic_DNA"/>
</dbReference>
<evidence type="ECO:0000259" key="8">
    <source>
        <dbReference type="Pfam" id="PF12213"/>
    </source>
</evidence>
<dbReference type="Proteomes" id="UP000014760">
    <property type="component" value="Unassembled WGS sequence"/>
</dbReference>
<comment type="subcellular location">
    <subcellularLocation>
        <location evidence="1 6">Nucleus</location>
    </subcellularLocation>
</comment>
<dbReference type="EnsemblMetazoa" id="CapteT182971">
    <property type="protein sequence ID" value="CapteP182971"/>
    <property type="gene ID" value="CapteG182971"/>
</dbReference>
<dbReference type="OMA" id="FFCEGCF"/>
<dbReference type="PANTHER" id="PTHR12708">
    <property type="entry name" value="DNA POLYMERASE EPSILON SUBUNIT B"/>
    <property type="match status" value="1"/>
</dbReference>
<dbReference type="Pfam" id="PF04042">
    <property type="entry name" value="DNA_pol_E_B"/>
    <property type="match status" value="1"/>
</dbReference>
<proteinExistence type="inferred from homology"/>
<dbReference type="InterPro" id="IPR024639">
    <property type="entry name" value="DNA_pol_e_bsu_N"/>
</dbReference>
<dbReference type="STRING" id="283909.R7UWH7"/>
<dbReference type="FunCoup" id="R7UWH7">
    <property type="interactions" value="815"/>
</dbReference>
<dbReference type="EMBL" id="AMQN01005991">
    <property type="status" value="NOT_ANNOTATED_CDS"/>
    <property type="molecule type" value="Genomic_DNA"/>
</dbReference>
<protein>
    <recommendedName>
        <fullName evidence="6">DNA polymerase epsilon subunit</fullName>
    </recommendedName>
    <alternativeName>
        <fullName evidence="6">DNA polymerase II subunit 2</fullName>
    </alternativeName>
</protein>
<evidence type="ECO:0000313" key="9">
    <source>
        <dbReference type="EMBL" id="ELU10622.1"/>
    </source>
</evidence>
<reference evidence="9 11" key="2">
    <citation type="journal article" date="2013" name="Nature">
        <title>Insights into bilaterian evolution from three spiralian genomes.</title>
        <authorList>
            <person name="Simakov O."/>
            <person name="Marletaz F."/>
            <person name="Cho S.J."/>
            <person name="Edsinger-Gonzales E."/>
            <person name="Havlak P."/>
            <person name="Hellsten U."/>
            <person name="Kuo D.H."/>
            <person name="Larsson T."/>
            <person name="Lv J."/>
            <person name="Arendt D."/>
            <person name="Savage R."/>
            <person name="Osoegawa K."/>
            <person name="de Jong P."/>
            <person name="Grimwood J."/>
            <person name="Chapman J.A."/>
            <person name="Shapiro H."/>
            <person name="Aerts A."/>
            <person name="Otillar R.P."/>
            <person name="Terry A.Y."/>
            <person name="Boore J.L."/>
            <person name="Grigoriev I.V."/>
            <person name="Lindberg D.R."/>
            <person name="Seaver E.C."/>
            <person name="Weisblat D.A."/>
            <person name="Putnam N.H."/>
            <person name="Rokhsar D.S."/>
        </authorList>
    </citation>
    <scope>NUCLEOTIDE SEQUENCE</scope>
    <source>
        <strain evidence="9 11">I ESC-2004</strain>
    </source>
</reference>
<reference evidence="10" key="3">
    <citation type="submission" date="2015-06" db="UniProtKB">
        <authorList>
            <consortium name="EnsemblMetazoa"/>
        </authorList>
    </citation>
    <scope>IDENTIFICATION</scope>
</reference>
<dbReference type="PANTHER" id="PTHR12708:SF0">
    <property type="entry name" value="DNA POLYMERASE EPSILON SUBUNIT 2"/>
    <property type="match status" value="1"/>
</dbReference>
<dbReference type="HOGENOM" id="CLU_010628_2_0_1"/>
<dbReference type="Gene3D" id="1.10.8.60">
    <property type="match status" value="1"/>
</dbReference>
<gene>
    <name evidence="9" type="ORF">CAPTEDRAFT_182971</name>
</gene>
<name>R7UWH7_CAPTE</name>
<dbReference type="AlphaFoldDB" id="R7UWH7"/>
<keyword evidence="4 6" id="KW-0238">DNA-binding</keyword>
<feature type="domain" description="DNA polymerase epsilon subunit B N-terminal" evidence="8">
    <location>
        <begin position="3"/>
        <end position="73"/>
    </location>
</feature>
<reference evidence="11" key="1">
    <citation type="submission" date="2012-12" db="EMBL/GenBank/DDBJ databases">
        <authorList>
            <person name="Hellsten U."/>
            <person name="Grimwood J."/>
            <person name="Chapman J.A."/>
            <person name="Shapiro H."/>
            <person name="Aerts A."/>
            <person name="Otillar R.P."/>
            <person name="Terry A.Y."/>
            <person name="Boore J.L."/>
            <person name="Simakov O."/>
            <person name="Marletaz F."/>
            <person name="Cho S.-J."/>
            <person name="Edsinger-Gonzales E."/>
            <person name="Havlak P."/>
            <person name="Kuo D.-H."/>
            <person name="Larsson T."/>
            <person name="Lv J."/>
            <person name="Arendt D."/>
            <person name="Savage R."/>
            <person name="Osoegawa K."/>
            <person name="de Jong P."/>
            <person name="Lindberg D.R."/>
            <person name="Seaver E.C."/>
            <person name="Weisblat D.A."/>
            <person name="Putnam N.H."/>
            <person name="Grigoriev I.V."/>
            <person name="Rokhsar D.S."/>
        </authorList>
    </citation>
    <scope>NUCLEOTIDE SEQUENCE</scope>
    <source>
        <strain evidence="11">I ESC-2004</strain>
    </source>
</reference>
<accession>R7UWH7</accession>
<evidence type="ECO:0000256" key="2">
    <source>
        <dbReference type="ARBA" id="ARBA00009560"/>
    </source>
</evidence>
<evidence type="ECO:0000256" key="3">
    <source>
        <dbReference type="ARBA" id="ARBA00022705"/>
    </source>
</evidence>
<organism evidence="9">
    <name type="scientific">Capitella teleta</name>
    <name type="common">Polychaete worm</name>
    <dbReference type="NCBI Taxonomy" id="283909"/>
    <lineage>
        <taxon>Eukaryota</taxon>
        <taxon>Metazoa</taxon>
        <taxon>Spiralia</taxon>
        <taxon>Lophotrochozoa</taxon>
        <taxon>Annelida</taxon>
        <taxon>Polychaeta</taxon>
        <taxon>Sedentaria</taxon>
        <taxon>Scolecida</taxon>
        <taxon>Capitellidae</taxon>
        <taxon>Capitella</taxon>
    </lineage>
</organism>
<dbReference type="PIRSF" id="PIRSF000799">
    <property type="entry name" value="DNA_pol_eps_2"/>
    <property type="match status" value="1"/>
</dbReference>
<dbReference type="InterPro" id="IPR016266">
    <property type="entry name" value="POLE2"/>
</dbReference>
<keyword evidence="11" id="KW-1185">Reference proteome</keyword>
<dbReference type="GO" id="GO:0042276">
    <property type="term" value="P:error-prone translesion synthesis"/>
    <property type="evidence" value="ECO:0007669"/>
    <property type="project" value="TreeGrafter"/>
</dbReference>
<sequence length="525" mass="58838">MSSSLRNQASTAFKMSGLTLRSDASNHMEEILRSLPSSEREAAIDRLIEAVQKKPLKSSMVSKVILEEALNDCNQEGRENVDDVFNVIDAFSIPKFVYCKTSKKFLPADTVGDGTRSLFCEGSKKSEIYMNRYSLIHQRTARHELFTPAAIGSNPTDAAKKFVLKPVEFLLGSTAKLGEIIVLGMLSQLKEGKWFLEDNTGAVPLDLARAISFFVSIWLFTEFSFVLAEGCYEDGVFHVNAFGFPPPELAKTTRSFFGSVNFFGGCQEINKSSNLLQIERDNEDGMMVILSDVWLDEAKVMDKLQVLFQGYSEVPPICFILCGNFLSKPYGEDHNDRLIEAFNALGDILSAYTDLITQSKFIFVPGPKDPGPGSILPRPGLFSCLTEGITKHIPGAIFASNPCRIQYCTQHICILREDMVLRMGRNCVRFPQDGKIEDHYAKTVVCQSHMTPLPLHVKPTHWDFDHSLWLYPIPDVYVSADSFSTYSKNEAECIVTNPGSFSKNQFTFQVYYPASKQIEDSRIED</sequence>
<evidence type="ECO:0000256" key="1">
    <source>
        <dbReference type="ARBA" id="ARBA00004123"/>
    </source>
</evidence>
<dbReference type="InterPro" id="IPR007185">
    <property type="entry name" value="DNA_pol_a/d/e_bsu"/>
</dbReference>
<feature type="domain" description="DNA polymerase alpha/delta/epsilon subunit B" evidence="7">
    <location>
        <begin position="288"/>
        <end position="485"/>
    </location>
</feature>
<evidence type="ECO:0000259" key="7">
    <source>
        <dbReference type="Pfam" id="PF04042"/>
    </source>
</evidence>
<keyword evidence="3 6" id="KW-0235">DNA replication</keyword>
<keyword evidence="5 6" id="KW-0539">Nucleus</keyword>
<evidence type="ECO:0000256" key="6">
    <source>
        <dbReference type="PIRNR" id="PIRNR000799"/>
    </source>
</evidence>
<dbReference type="GO" id="GO:0008622">
    <property type="term" value="C:epsilon DNA polymerase complex"/>
    <property type="evidence" value="ECO:0007669"/>
    <property type="project" value="UniProtKB-UniRule"/>
</dbReference>
<evidence type="ECO:0000256" key="5">
    <source>
        <dbReference type="ARBA" id="ARBA00023242"/>
    </source>
</evidence>
<dbReference type="Pfam" id="PF12213">
    <property type="entry name" value="Dpoe2NT"/>
    <property type="match status" value="1"/>
</dbReference>
<dbReference type="GO" id="GO:0003677">
    <property type="term" value="F:DNA binding"/>
    <property type="evidence" value="ECO:0007669"/>
    <property type="project" value="UniProtKB-UniRule"/>
</dbReference>
<dbReference type="OrthoDB" id="10254730at2759"/>
<dbReference type="GO" id="GO:0006261">
    <property type="term" value="P:DNA-templated DNA replication"/>
    <property type="evidence" value="ECO:0007669"/>
    <property type="project" value="InterPro"/>
</dbReference>